<dbReference type="SMART" id="SM00267">
    <property type="entry name" value="GGDEF"/>
    <property type="match status" value="1"/>
</dbReference>
<dbReference type="EMBL" id="FWFL01000003">
    <property type="protein sequence ID" value="SLN27734.1"/>
    <property type="molecule type" value="Genomic_DNA"/>
</dbReference>
<organism evidence="5 6">
    <name type="scientific">Roseovarius litorisediminis</name>
    <dbReference type="NCBI Taxonomy" id="1312363"/>
    <lineage>
        <taxon>Bacteria</taxon>
        <taxon>Pseudomonadati</taxon>
        <taxon>Pseudomonadota</taxon>
        <taxon>Alphaproteobacteria</taxon>
        <taxon>Rhodobacterales</taxon>
        <taxon>Roseobacteraceae</taxon>
        <taxon>Roseovarius</taxon>
    </lineage>
</organism>
<dbReference type="NCBIfam" id="TIGR00254">
    <property type="entry name" value="GGDEF"/>
    <property type="match status" value="1"/>
</dbReference>
<dbReference type="InterPro" id="IPR042463">
    <property type="entry name" value="HNOB_dom_associated_sf"/>
</dbReference>
<evidence type="ECO:0000256" key="1">
    <source>
        <dbReference type="ARBA" id="ARBA00012202"/>
    </source>
</evidence>
<dbReference type="RefSeq" id="WP_085891523.1">
    <property type="nucleotide sequence ID" value="NZ_FWFL01000003.1"/>
</dbReference>
<keyword evidence="5" id="KW-0808">Transferase</keyword>
<name>A0A1Y5RXB1_9RHOB</name>
<dbReference type="GO" id="GO:0016779">
    <property type="term" value="F:nucleotidyltransferase activity"/>
    <property type="evidence" value="ECO:0007669"/>
    <property type="project" value="UniProtKB-KW"/>
</dbReference>
<evidence type="ECO:0000313" key="5">
    <source>
        <dbReference type="EMBL" id="SLN27734.1"/>
    </source>
</evidence>
<keyword evidence="3" id="KW-0141">cGMP biosynthesis</keyword>
<evidence type="ECO:0000256" key="2">
    <source>
        <dbReference type="ARBA" id="ARBA00022741"/>
    </source>
</evidence>
<dbReference type="PANTHER" id="PTHR46663">
    <property type="entry name" value="DIGUANYLATE CYCLASE DGCT-RELATED"/>
    <property type="match status" value="1"/>
</dbReference>
<gene>
    <name evidence="5" type="primary">dosC</name>
    <name evidence="5" type="ORF">PEL8287_01248</name>
</gene>
<dbReference type="GO" id="GO:0000166">
    <property type="term" value="F:nucleotide binding"/>
    <property type="evidence" value="ECO:0007669"/>
    <property type="project" value="UniProtKB-KW"/>
</dbReference>
<accession>A0A1Y5RXB1</accession>
<keyword evidence="2" id="KW-0547">Nucleotide-binding</keyword>
<dbReference type="SUPFAM" id="SSF55073">
    <property type="entry name" value="Nucleotide cyclase"/>
    <property type="match status" value="1"/>
</dbReference>
<dbReference type="InterPro" id="IPR052163">
    <property type="entry name" value="DGC-Regulatory_Protein"/>
</dbReference>
<dbReference type="InterPro" id="IPR029787">
    <property type="entry name" value="Nucleotide_cyclase"/>
</dbReference>
<dbReference type="InterPro" id="IPR000160">
    <property type="entry name" value="GGDEF_dom"/>
</dbReference>
<keyword evidence="5" id="KW-0548">Nucleotidyltransferase</keyword>
<dbReference type="Gene3D" id="3.30.70.270">
    <property type="match status" value="1"/>
</dbReference>
<dbReference type="Pfam" id="PF07701">
    <property type="entry name" value="HNOBA"/>
    <property type="match status" value="1"/>
</dbReference>
<evidence type="ECO:0000259" key="4">
    <source>
        <dbReference type="PROSITE" id="PS50887"/>
    </source>
</evidence>
<dbReference type="GO" id="GO:0004383">
    <property type="term" value="F:guanylate cyclase activity"/>
    <property type="evidence" value="ECO:0007669"/>
    <property type="project" value="UniProtKB-EC"/>
</dbReference>
<dbReference type="OrthoDB" id="9812260at2"/>
<dbReference type="InterPro" id="IPR011645">
    <property type="entry name" value="HNOB_dom_associated"/>
</dbReference>
<sequence length="352" mass="38498">MSGLPGENHLGPVLDTLCPMHAVLDATGQVIHLGPTLKKLFADRNLNGARFTDLFEIRRPRVGPTMDDLRRIAHGKLHLRLRDAPCTELKGVLVPLPETGDFGVLGGAIVNLSFGISVTDAVRDFSLTSADFAPTDLTVEMLYLIEAKSAVVAASRKLNLQLQGAKIAAEEQAFTDTLTGLKNRRAMDLVLRRLILSGQNFALMNLDLDYFKAVNDNFGHAAGDHVLQHVARVMVEEIRREDTIIRTGGDEFVLVLTQKVDRHAVAEIARRLIERLEQPISFGGHECRISASVGATLSCRYSDPDLSMLHEDADCALYAAKGRGRGCFVLYHAALRSGSGQAGELPERRVDD</sequence>
<dbReference type="AlphaFoldDB" id="A0A1Y5RXB1"/>
<dbReference type="Gene3D" id="3.30.450.260">
    <property type="entry name" value="Haem NO binding associated domain"/>
    <property type="match status" value="1"/>
</dbReference>
<evidence type="ECO:0000313" key="6">
    <source>
        <dbReference type="Proteomes" id="UP000193827"/>
    </source>
</evidence>
<dbReference type="Proteomes" id="UP000193827">
    <property type="component" value="Unassembled WGS sequence"/>
</dbReference>
<protein>
    <recommendedName>
        <fullName evidence="1">guanylate cyclase</fullName>
        <ecNumber evidence="1">4.6.1.2</ecNumber>
    </recommendedName>
</protein>
<dbReference type="CDD" id="cd01949">
    <property type="entry name" value="GGDEF"/>
    <property type="match status" value="1"/>
</dbReference>
<evidence type="ECO:0000256" key="3">
    <source>
        <dbReference type="ARBA" id="ARBA00023293"/>
    </source>
</evidence>
<feature type="domain" description="GGDEF" evidence="4">
    <location>
        <begin position="199"/>
        <end position="333"/>
    </location>
</feature>
<proteinExistence type="predicted"/>
<dbReference type="PROSITE" id="PS50887">
    <property type="entry name" value="GGDEF"/>
    <property type="match status" value="1"/>
</dbReference>
<reference evidence="5 6" key="1">
    <citation type="submission" date="2017-03" db="EMBL/GenBank/DDBJ databases">
        <authorList>
            <person name="Afonso C.L."/>
            <person name="Miller P.J."/>
            <person name="Scott M.A."/>
            <person name="Spackman E."/>
            <person name="Goraichik I."/>
            <person name="Dimitrov K.M."/>
            <person name="Suarez D.L."/>
            <person name="Swayne D.E."/>
        </authorList>
    </citation>
    <scope>NUCLEOTIDE SEQUENCE [LARGE SCALE GENOMIC DNA]</scope>
    <source>
        <strain evidence="5 6">CECT 8287</strain>
    </source>
</reference>
<dbReference type="EC" id="4.6.1.2" evidence="1"/>
<dbReference type="PANTHER" id="PTHR46663:SF4">
    <property type="entry name" value="DIGUANYLATE CYCLASE DGCT-RELATED"/>
    <property type="match status" value="1"/>
</dbReference>
<dbReference type="Pfam" id="PF00990">
    <property type="entry name" value="GGDEF"/>
    <property type="match status" value="1"/>
</dbReference>
<keyword evidence="6" id="KW-1185">Reference proteome</keyword>
<dbReference type="InterPro" id="IPR043128">
    <property type="entry name" value="Rev_trsase/Diguanyl_cyclase"/>
</dbReference>